<evidence type="ECO:0000259" key="2">
    <source>
        <dbReference type="PROSITE" id="PS51083"/>
    </source>
</evidence>
<keyword evidence="1" id="KW-0479">Metal-binding</keyword>
<dbReference type="OrthoDB" id="18412at2759"/>
<name>A0A507FGF6_9FUNG</name>
<reference evidence="3 4" key="1">
    <citation type="journal article" date="2019" name="Sci. Rep.">
        <title>Comparative genomics of chytrid fungi reveal insights into the obligate biotrophic and pathogenic lifestyle of Synchytrium endobioticum.</title>
        <authorList>
            <person name="van de Vossenberg B.T.L.H."/>
            <person name="Warris S."/>
            <person name="Nguyen H.D.T."/>
            <person name="van Gent-Pelzer M.P.E."/>
            <person name="Joly D.L."/>
            <person name="van de Geest H.C."/>
            <person name="Bonants P.J.M."/>
            <person name="Smith D.S."/>
            <person name="Levesque C.A."/>
            <person name="van der Lee T.A.J."/>
        </authorList>
    </citation>
    <scope>NUCLEOTIDE SEQUENCE [LARGE SCALE GENOMIC DNA]</scope>
    <source>
        <strain evidence="3 4">CBS 675.73</strain>
    </source>
</reference>
<keyword evidence="1" id="KW-0863">Zinc-finger</keyword>
<dbReference type="Pfam" id="PF04438">
    <property type="entry name" value="zf-HIT"/>
    <property type="match status" value="1"/>
</dbReference>
<accession>A0A507FGF6</accession>
<protein>
    <recommendedName>
        <fullName evidence="2">HIT-type domain-containing protein</fullName>
    </recommendedName>
</protein>
<organism evidence="3 4">
    <name type="scientific">Chytriomyces confervae</name>
    <dbReference type="NCBI Taxonomy" id="246404"/>
    <lineage>
        <taxon>Eukaryota</taxon>
        <taxon>Fungi</taxon>
        <taxon>Fungi incertae sedis</taxon>
        <taxon>Chytridiomycota</taxon>
        <taxon>Chytridiomycota incertae sedis</taxon>
        <taxon>Chytridiomycetes</taxon>
        <taxon>Chytridiales</taxon>
        <taxon>Chytriomycetaceae</taxon>
        <taxon>Chytriomyces</taxon>
    </lineage>
</organism>
<dbReference type="PROSITE" id="PS51083">
    <property type="entry name" value="ZF_HIT"/>
    <property type="match status" value="1"/>
</dbReference>
<dbReference type="Gene3D" id="3.30.60.190">
    <property type="match status" value="1"/>
</dbReference>
<dbReference type="SUPFAM" id="SSF144232">
    <property type="entry name" value="HIT/MYND zinc finger-like"/>
    <property type="match status" value="1"/>
</dbReference>
<dbReference type="AlphaFoldDB" id="A0A507FGF6"/>
<dbReference type="InterPro" id="IPR007529">
    <property type="entry name" value="Znf_HIT"/>
</dbReference>
<dbReference type="STRING" id="246404.A0A507FGF6"/>
<evidence type="ECO:0000256" key="1">
    <source>
        <dbReference type="PROSITE-ProRule" id="PRU00453"/>
    </source>
</evidence>
<dbReference type="PANTHER" id="PTHR15555">
    <property type="entry name" value="ZINC FINGER HIT DOMAIN CONTAINING PROTEIN 2 PROTEIN FON -RELATED"/>
    <property type="match status" value="1"/>
</dbReference>
<sequence length="435" mass="48646">MNVLQSSQCGICHTSPPKYSCPRCLLPYCSLACYRHSDHAACSEAFYKESIATHLKEGLGSAASRYYEGVNDDAQSTQTSDAESMLTLLRRFEEEHATSESPFVNESIDADELLVERLEGVDLDSIDPEVLFSLLPDAHRRAFEEQLKTGEILKSGEIEQAVTQPWWISSINLIKPLVTDLAEGERLVELRVETPDASSLLLAPFSSLTKAKPHATLIFNLVEILSVYAVVWRHFNGDFGPDAEVEVRRIVLELSRILQISQPSGASFGYEDVDAAVVAVWDQVLRTKPVLLNDSGDEQHETHHFLQQLFTDAAHLFSSRTFIVAALSHLHSLFSSSPSDKSKSSSTLLQNRLAKKENDKIAKKLFFYACFSADESCMLDDALERVRRQVATCGAFREGVHSKEKEAEIDVNAARTMVRRKMEQEGKPLVEEIEH</sequence>
<dbReference type="Proteomes" id="UP000320333">
    <property type="component" value="Unassembled WGS sequence"/>
</dbReference>
<keyword evidence="4" id="KW-1185">Reference proteome</keyword>
<gene>
    <name evidence="3" type="ORF">CcCBS67573_g04029</name>
</gene>
<feature type="domain" description="HIT-type" evidence="2">
    <location>
        <begin position="9"/>
        <end position="42"/>
    </location>
</feature>
<keyword evidence="1" id="KW-0862">Zinc</keyword>
<evidence type="ECO:0000313" key="4">
    <source>
        <dbReference type="Proteomes" id="UP000320333"/>
    </source>
</evidence>
<dbReference type="InterPro" id="IPR039646">
    <property type="entry name" value="ZNHIT2"/>
</dbReference>
<evidence type="ECO:0000313" key="3">
    <source>
        <dbReference type="EMBL" id="TPX74710.1"/>
    </source>
</evidence>
<dbReference type="GO" id="GO:0008270">
    <property type="term" value="F:zinc ion binding"/>
    <property type="evidence" value="ECO:0007669"/>
    <property type="project" value="UniProtKB-UniRule"/>
</dbReference>
<proteinExistence type="predicted"/>
<dbReference type="PANTHER" id="PTHR15555:SF0">
    <property type="entry name" value="ZINC FINGER HIT DOMAIN-CONTAINING PROTEIN 2"/>
    <property type="match status" value="1"/>
</dbReference>
<dbReference type="EMBL" id="QEAP01000112">
    <property type="protein sequence ID" value="TPX74710.1"/>
    <property type="molecule type" value="Genomic_DNA"/>
</dbReference>
<comment type="caution">
    <text evidence="3">The sequence shown here is derived from an EMBL/GenBank/DDBJ whole genome shotgun (WGS) entry which is preliminary data.</text>
</comment>
<dbReference type="CDD" id="cd23024">
    <property type="entry name" value="zf-HIT_ZNHIT2-3"/>
    <property type="match status" value="1"/>
</dbReference>